<sequence length="68" mass="7655">MPKIKKTASDKEKELVNIIADAKKKLSKLQEKQKIDIGELAYKHGLNKFDLTALDNAFKKISLELAEA</sequence>
<dbReference type="AlphaFoldDB" id="A0A0W0SWD0"/>
<dbReference type="PATRIC" id="fig|1212489.4.peg.1325"/>
<gene>
    <name evidence="1" type="ORF">Ldro_1259</name>
</gene>
<name>A0A0W0SWD0_9GAMM</name>
<organism evidence="1 2">
    <name type="scientific">Legionella drozanskii LLAP-1</name>
    <dbReference type="NCBI Taxonomy" id="1212489"/>
    <lineage>
        <taxon>Bacteria</taxon>
        <taxon>Pseudomonadati</taxon>
        <taxon>Pseudomonadota</taxon>
        <taxon>Gammaproteobacteria</taxon>
        <taxon>Legionellales</taxon>
        <taxon>Legionellaceae</taxon>
        <taxon>Legionella</taxon>
    </lineage>
</organism>
<keyword evidence="2" id="KW-1185">Reference proteome</keyword>
<evidence type="ECO:0000313" key="1">
    <source>
        <dbReference type="EMBL" id="KTC87640.1"/>
    </source>
</evidence>
<comment type="caution">
    <text evidence="1">The sequence shown here is derived from an EMBL/GenBank/DDBJ whole genome shotgun (WGS) entry which is preliminary data.</text>
</comment>
<dbReference type="Proteomes" id="UP000054736">
    <property type="component" value="Unassembled WGS sequence"/>
</dbReference>
<accession>A0A0W0SWD0</accession>
<evidence type="ECO:0000313" key="2">
    <source>
        <dbReference type="Proteomes" id="UP000054736"/>
    </source>
</evidence>
<dbReference type="RefSeq" id="WP_058495562.1">
    <property type="nucleotide sequence ID" value="NZ_CAAAIU010000018.1"/>
</dbReference>
<dbReference type="OrthoDB" id="5647436at2"/>
<dbReference type="EMBL" id="LNXY01000020">
    <property type="protein sequence ID" value="KTC87640.1"/>
    <property type="molecule type" value="Genomic_DNA"/>
</dbReference>
<reference evidence="1 2" key="1">
    <citation type="submission" date="2015-11" db="EMBL/GenBank/DDBJ databases">
        <title>Genomic analysis of 38 Legionella species identifies large and diverse effector repertoires.</title>
        <authorList>
            <person name="Burstein D."/>
            <person name="Amaro F."/>
            <person name="Zusman T."/>
            <person name="Lifshitz Z."/>
            <person name="Cohen O."/>
            <person name="Gilbert J.A."/>
            <person name="Pupko T."/>
            <person name="Shuman H.A."/>
            <person name="Segal G."/>
        </authorList>
    </citation>
    <scope>NUCLEOTIDE SEQUENCE [LARGE SCALE GENOMIC DNA]</scope>
    <source>
        <strain evidence="1 2">ATCC 700990</strain>
    </source>
</reference>
<protein>
    <submittedName>
        <fullName evidence="1">Uncharacterized protein</fullName>
    </submittedName>
</protein>
<proteinExistence type="predicted"/>